<dbReference type="InterPro" id="IPR022812">
    <property type="entry name" value="Dynamin"/>
</dbReference>
<evidence type="ECO:0000256" key="2">
    <source>
        <dbReference type="ARBA" id="ARBA00023136"/>
    </source>
</evidence>
<dbReference type="PRINTS" id="PR00195">
    <property type="entry name" value="DYNAMIN"/>
</dbReference>
<dbReference type="InterPro" id="IPR030381">
    <property type="entry name" value="G_DYNAMIN_dom"/>
</dbReference>
<accession>A0A813HJM3</accession>
<gene>
    <name evidence="4" type="ORF">PGLA1383_LOCUS53419</name>
    <name evidence="5" type="ORF">PGLA2088_LOCUS6427</name>
</gene>
<protein>
    <recommendedName>
        <fullName evidence="3">Dynamin-type G domain-containing protein</fullName>
    </recommendedName>
</protein>
<dbReference type="GO" id="GO:0005525">
    <property type="term" value="F:GTP binding"/>
    <property type="evidence" value="ECO:0007669"/>
    <property type="project" value="InterPro"/>
</dbReference>
<dbReference type="PANTHER" id="PTHR43681:SF1">
    <property type="entry name" value="SARCALUMENIN"/>
    <property type="match status" value="1"/>
</dbReference>
<evidence type="ECO:0000313" key="4">
    <source>
        <dbReference type="EMBL" id="CAE8638174.1"/>
    </source>
</evidence>
<dbReference type="Gene3D" id="3.40.50.300">
    <property type="entry name" value="P-loop containing nucleotide triphosphate hydrolases"/>
    <property type="match status" value="1"/>
</dbReference>
<dbReference type="Proteomes" id="UP000626109">
    <property type="component" value="Unassembled WGS sequence"/>
</dbReference>
<dbReference type="InterPro" id="IPR045063">
    <property type="entry name" value="Dynamin_N"/>
</dbReference>
<dbReference type="OMA" id="MSSITEW"/>
<evidence type="ECO:0000256" key="1">
    <source>
        <dbReference type="ARBA" id="ARBA00004184"/>
    </source>
</evidence>
<dbReference type="PROSITE" id="PS51718">
    <property type="entry name" value="G_DYNAMIN_2"/>
    <property type="match status" value="1"/>
</dbReference>
<organism evidence="4 6">
    <name type="scientific">Polarella glacialis</name>
    <name type="common">Dinoflagellate</name>
    <dbReference type="NCBI Taxonomy" id="89957"/>
    <lineage>
        <taxon>Eukaryota</taxon>
        <taxon>Sar</taxon>
        <taxon>Alveolata</taxon>
        <taxon>Dinophyceae</taxon>
        <taxon>Suessiales</taxon>
        <taxon>Suessiaceae</taxon>
        <taxon>Polarella</taxon>
    </lineage>
</organism>
<name>A0A813HJM3_POLGL</name>
<dbReference type="InterPro" id="IPR031692">
    <property type="entry name" value="EHD_N"/>
</dbReference>
<dbReference type="GO" id="GO:0012505">
    <property type="term" value="C:endomembrane system"/>
    <property type="evidence" value="ECO:0007669"/>
    <property type="project" value="UniProtKB-SubCell"/>
</dbReference>
<reference evidence="4" key="1">
    <citation type="submission" date="2021-02" db="EMBL/GenBank/DDBJ databases">
        <authorList>
            <person name="Dougan E. K."/>
            <person name="Rhodes N."/>
            <person name="Thang M."/>
            <person name="Chan C."/>
        </authorList>
    </citation>
    <scope>NUCLEOTIDE SEQUENCE</scope>
</reference>
<dbReference type="Gene3D" id="1.10.268.20">
    <property type="match status" value="1"/>
</dbReference>
<dbReference type="OrthoDB" id="1716625at2759"/>
<dbReference type="Pfam" id="PF16880">
    <property type="entry name" value="EHD_N"/>
    <property type="match status" value="1"/>
</dbReference>
<dbReference type="InterPro" id="IPR027417">
    <property type="entry name" value="P-loop_NTPase"/>
</dbReference>
<comment type="subcellular location">
    <subcellularLocation>
        <location evidence="1">Endomembrane system</location>
        <topology evidence="1">Peripheral membrane protein</topology>
    </subcellularLocation>
</comment>
<dbReference type="Proteomes" id="UP000654075">
    <property type="component" value="Unassembled WGS sequence"/>
</dbReference>
<comment type="caution">
    <text evidence="4">The sequence shown here is derived from an EMBL/GenBank/DDBJ whole genome shotgun (WGS) entry which is preliminary data.</text>
</comment>
<feature type="domain" description="Dynamin-type G" evidence="3">
    <location>
        <begin position="62"/>
        <end position="238"/>
    </location>
</feature>
<keyword evidence="6" id="KW-1185">Reference proteome</keyword>
<evidence type="ECO:0000313" key="6">
    <source>
        <dbReference type="Proteomes" id="UP000654075"/>
    </source>
</evidence>
<dbReference type="EMBL" id="CAJNNW010006406">
    <property type="protein sequence ID" value="CAE8648280.1"/>
    <property type="molecule type" value="Genomic_DNA"/>
</dbReference>
<evidence type="ECO:0000259" key="3">
    <source>
        <dbReference type="PROSITE" id="PS51718"/>
    </source>
</evidence>
<feature type="non-terminal residue" evidence="4">
    <location>
        <position position="1"/>
    </location>
</feature>
<dbReference type="SUPFAM" id="SSF52540">
    <property type="entry name" value="P-loop containing nucleoside triphosphate hydrolases"/>
    <property type="match status" value="1"/>
</dbReference>
<dbReference type="InterPro" id="IPR051943">
    <property type="entry name" value="TRAFAC_Dynamin-like_GTPase"/>
</dbReference>
<dbReference type="AlphaFoldDB" id="A0A813HJM3"/>
<sequence length="238" mass="26370">MSDEQPPLKEAAGGGQGTAIQDDTSRLVVQRLKGLYMDRLRPIELESHFGHFNTAALTASELEARPQVLLVGQYSTGKTSLIKWVTGIESNFFDIRPQPSTDKFMAVVHGDEEKVINGDAATCLPELPYSGLSRFGSTFLSKFQVLVQPADILKQITFVDTPGVLSGDKQRISRGYDFKEVCKWLASRCDLILLLFDAHKLDISDEFKEVIEGMKGEGDKCRCVLNKADEIDGENLVK</sequence>
<dbReference type="Pfam" id="PF00350">
    <property type="entry name" value="Dynamin_N"/>
    <property type="match status" value="1"/>
</dbReference>
<dbReference type="PANTHER" id="PTHR43681">
    <property type="entry name" value="TRANSMEMBRANE GTPASE FZO"/>
    <property type="match status" value="1"/>
</dbReference>
<dbReference type="EMBL" id="CAJNNV010031880">
    <property type="protein sequence ID" value="CAE8638174.1"/>
    <property type="molecule type" value="Genomic_DNA"/>
</dbReference>
<evidence type="ECO:0000313" key="5">
    <source>
        <dbReference type="EMBL" id="CAE8648280.1"/>
    </source>
</evidence>
<proteinExistence type="predicted"/>
<keyword evidence="2" id="KW-0472">Membrane</keyword>